<protein>
    <recommendedName>
        <fullName evidence="14">Core-2/I-Branching enzyme</fullName>
    </recommendedName>
</protein>
<evidence type="ECO:0000256" key="10">
    <source>
        <dbReference type="ARBA" id="ARBA00038150"/>
    </source>
</evidence>
<keyword evidence="4" id="KW-0808">Transferase</keyword>
<feature type="transmembrane region" description="Helical" evidence="11">
    <location>
        <begin position="121"/>
        <end position="142"/>
    </location>
</feature>
<name>A0ABR1BK82_NECAM</name>
<evidence type="ECO:0000256" key="8">
    <source>
        <dbReference type="ARBA" id="ARBA00023136"/>
    </source>
</evidence>
<comment type="pathway">
    <text evidence="2">Protein modification; protein glycosylation.</text>
</comment>
<evidence type="ECO:0000256" key="3">
    <source>
        <dbReference type="ARBA" id="ARBA00022676"/>
    </source>
</evidence>
<evidence type="ECO:0000256" key="11">
    <source>
        <dbReference type="SAM" id="Phobius"/>
    </source>
</evidence>
<keyword evidence="6" id="KW-0735">Signal-anchor</keyword>
<dbReference type="InterPro" id="IPR003406">
    <property type="entry name" value="Glyco_trans_14"/>
</dbReference>
<gene>
    <name evidence="12" type="primary">Necator_chrI.g286</name>
    <name evidence="12" type="ORF">RB195_004165</name>
</gene>
<keyword evidence="3" id="KW-0328">Glycosyltransferase</keyword>
<keyword evidence="9" id="KW-0325">Glycoprotein</keyword>
<dbReference type="Pfam" id="PF02485">
    <property type="entry name" value="Branch"/>
    <property type="match status" value="1"/>
</dbReference>
<evidence type="ECO:0000313" key="13">
    <source>
        <dbReference type="Proteomes" id="UP001303046"/>
    </source>
</evidence>
<evidence type="ECO:0000256" key="7">
    <source>
        <dbReference type="ARBA" id="ARBA00022989"/>
    </source>
</evidence>
<keyword evidence="5 11" id="KW-0812">Transmembrane</keyword>
<dbReference type="PANTHER" id="PTHR19297">
    <property type="entry name" value="GLYCOSYLTRANSFERASE 14 FAMILY MEMBER"/>
    <property type="match status" value="1"/>
</dbReference>
<evidence type="ECO:0000256" key="5">
    <source>
        <dbReference type="ARBA" id="ARBA00022692"/>
    </source>
</evidence>
<dbReference type="EMBL" id="JAVFWL010000001">
    <property type="protein sequence ID" value="KAK6725682.1"/>
    <property type="molecule type" value="Genomic_DNA"/>
</dbReference>
<evidence type="ECO:0000256" key="6">
    <source>
        <dbReference type="ARBA" id="ARBA00022968"/>
    </source>
</evidence>
<comment type="subcellular location">
    <subcellularLocation>
        <location evidence="1">Membrane</location>
        <topology evidence="1">Single-pass type II membrane protein</topology>
    </subcellularLocation>
</comment>
<organism evidence="12 13">
    <name type="scientific">Necator americanus</name>
    <name type="common">Human hookworm</name>
    <dbReference type="NCBI Taxonomy" id="51031"/>
    <lineage>
        <taxon>Eukaryota</taxon>
        <taxon>Metazoa</taxon>
        <taxon>Ecdysozoa</taxon>
        <taxon>Nematoda</taxon>
        <taxon>Chromadorea</taxon>
        <taxon>Rhabditida</taxon>
        <taxon>Rhabditina</taxon>
        <taxon>Rhabditomorpha</taxon>
        <taxon>Strongyloidea</taxon>
        <taxon>Ancylostomatidae</taxon>
        <taxon>Bunostominae</taxon>
        <taxon>Necator</taxon>
    </lineage>
</organism>
<keyword evidence="13" id="KW-1185">Reference proteome</keyword>
<evidence type="ECO:0008006" key="14">
    <source>
        <dbReference type="Google" id="ProtNLM"/>
    </source>
</evidence>
<evidence type="ECO:0000256" key="1">
    <source>
        <dbReference type="ARBA" id="ARBA00004606"/>
    </source>
</evidence>
<dbReference type="PANTHER" id="PTHR19297:SF185">
    <property type="entry name" value="BETA-1,3-GALACTOSYL-O-GLYCOSYL-GLYCOPROTEIN BETA-1,6-N-ACETYLGLUCOSAMINYLTRANSFERASE 3"/>
    <property type="match status" value="1"/>
</dbReference>
<keyword evidence="7 11" id="KW-1133">Transmembrane helix</keyword>
<evidence type="ECO:0000256" key="9">
    <source>
        <dbReference type="ARBA" id="ARBA00023180"/>
    </source>
</evidence>
<comment type="similarity">
    <text evidence="10">Belongs to the glycosyltransferase 14 family.</text>
</comment>
<evidence type="ECO:0000256" key="4">
    <source>
        <dbReference type="ARBA" id="ARBA00022679"/>
    </source>
</evidence>
<evidence type="ECO:0000256" key="2">
    <source>
        <dbReference type="ARBA" id="ARBA00004922"/>
    </source>
</evidence>
<accession>A0ABR1BK82</accession>
<keyword evidence="8 11" id="KW-0472">Membrane</keyword>
<dbReference type="Proteomes" id="UP001303046">
    <property type="component" value="Unassembled WGS sequence"/>
</dbReference>
<reference evidence="12 13" key="1">
    <citation type="submission" date="2023-08" db="EMBL/GenBank/DDBJ databases">
        <title>A Necator americanus chromosomal reference genome.</title>
        <authorList>
            <person name="Ilik V."/>
            <person name="Petrzelkova K.J."/>
            <person name="Pardy F."/>
            <person name="Fuh T."/>
            <person name="Niatou-Singa F.S."/>
            <person name="Gouil Q."/>
            <person name="Baker L."/>
            <person name="Ritchie M.E."/>
            <person name="Jex A.R."/>
            <person name="Gazzola D."/>
            <person name="Li H."/>
            <person name="Toshio Fujiwara R."/>
            <person name="Zhan B."/>
            <person name="Aroian R.V."/>
            <person name="Pafco B."/>
            <person name="Schwarz E.M."/>
        </authorList>
    </citation>
    <scope>NUCLEOTIDE SEQUENCE [LARGE SCALE GENOMIC DNA]</scope>
    <source>
        <strain evidence="12 13">Aroian</strain>
        <tissue evidence="12">Whole animal</tissue>
    </source>
</reference>
<evidence type="ECO:0000313" key="12">
    <source>
        <dbReference type="EMBL" id="KAK6725682.1"/>
    </source>
</evidence>
<comment type="caution">
    <text evidence="12">The sequence shown here is derived from an EMBL/GenBank/DDBJ whole genome shotgun (WGS) entry which is preliminary data.</text>
</comment>
<sequence>MAGSKRHEARGGCVGGAAYDKIEDLVISPRTDRGYSAVPIREQLWSTVPHRFYDILDSIDVNCAKILENDETAIRAAENMTYSSLFIKEIILREEQRCPWIRNLFGFDCKPTSKAERKFPLAYGLLVYTNAIQVLFMLSAFYRLQNEYCIAVSGSASKDFKFLMKVVDECFDNVYVMERPPVKWGSFEILNSTFACLEVLSHSDRPWRYYQYLSGFDVPLKTNREMIEIFKMWNNTVNARYMRYEKHRLNQKREEDSPLPIIKASVSAALPRSAVDKIVKSKETRKLLKFLQGTTIPDESFWGTLTGNTDKFPMPGGINAEKLLEYQEEHNRTRQHMVKKFMKISPRMSNYLSRYQLWRRRNDTCRGKYVHGSCVYGLKDLADLMKQPHLVAHKMYIDFQPAALFCALKTIRIRERDRFTLNVKPYSEIPHVQLSAGLEYPREMRNQSMIPVDLGGRYQNCCETQNSQSREMIPPVQHWFIIGGINLSSIVAPGLRIAKKC</sequence>
<proteinExistence type="inferred from homology"/>